<feature type="domain" description="Xaa-Pro dipeptidyl-peptidase C-terminal" evidence="2">
    <location>
        <begin position="351"/>
        <end position="594"/>
    </location>
</feature>
<dbReference type="Gene3D" id="2.60.120.260">
    <property type="entry name" value="Galactose-binding domain-like"/>
    <property type="match status" value="1"/>
</dbReference>
<dbReference type="InterPro" id="IPR029058">
    <property type="entry name" value="AB_hydrolase_fold"/>
</dbReference>
<dbReference type="Gene3D" id="1.10.3020.10">
    <property type="entry name" value="alpha-amino acid ester hydrolase ( Helical cap domain)"/>
    <property type="match status" value="1"/>
</dbReference>
<gene>
    <name evidence="3" type="ORF">GCM10010961_31670</name>
</gene>
<evidence type="ECO:0000259" key="2">
    <source>
        <dbReference type="SMART" id="SM00939"/>
    </source>
</evidence>
<dbReference type="SUPFAM" id="SSF49785">
    <property type="entry name" value="Galactose-binding domain-like"/>
    <property type="match status" value="1"/>
</dbReference>
<dbReference type="InterPro" id="IPR008979">
    <property type="entry name" value="Galactose-bd-like_sf"/>
</dbReference>
<dbReference type="Pfam" id="PF08530">
    <property type="entry name" value="PepX_C"/>
    <property type="match status" value="1"/>
</dbReference>
<dbReference type="AlphaFoldDB" id="A0A8J3H7N0"/>
<dbReference type="InterPro" id="IPR000383">
    <property type="entry name" value="Xaa-Pro-like_dom"/>
</dbReference>
<reference evidence="3" key="1">
    <citation type="journal article" date="2014" name="Int. J. Syst. Evol. Microbiol.">
        <title>Complete genome sequence of Corynebacterium casei LMG S-19264T (=DSM 44701T), isolated from a smear-ripened cheese.</title>
        <authorList>
            <consortium name="US DOE Joint Genome Institute (JGI-PGF)"/>
            <person name="Walter F."/>
            <person name="Albersmeier A."/>
            <person name="Kalinowski J."/>
            <person name="Ruckert C."/>
        </authorList>
    </citation>
    <scope>NUCLEOTIDE SEQUENCE</scope>
    <source>
        <strain evidence="3">CGMCC 1.7081</strain>
    </source>
</reference>
<dbReference type="PANTHER" id="PTHR43056:SF10">
    <property type="entry name" value="COCE_NOND FAMILY, PUTATIVE (AFU_ORTHOLOGUE AFUA_7G00600)-RELATED"/>
    <property type="match status" value="1"/>
</dbReference>
<dbReference type="NCBIfam" id="TIGR00976">
    <property type="entry name" value="CocE_NonD"/>
    <property type="match status" value="1"/>
</dbReference>
<sequence>MTKQVDLNSRVSAYEADRAVPYSLPSKPQSSYLTMRDGCRIAVDVWCPEGAAEGETFPTLLLFTPYFRRFKLAEGSDAIANPNTAKFSNYFVPRGYVVVVVDVRGTGASFGTRDGFRSPRERLDSAEIADWVIAQPWSNGILGATGISYLGAASDFLASTGHPAVKAIAPLFSVWDTYADNYFPGGMQCTSLTQLYDNLMKGLDLDQRDYLKDYKYYASPDYQGPQPVDEDTDGSMVAAAVAEHQANFRQTDFMADLAYREEGLPYDPDYSSASISPYSYTAGFRDDVAILSLSGWMDGAGYANGAIARFLTLDKNPHHLVLGPWDHGARIAVSPWRNSEEPDFSVLGCVLRFFDTYLMGADTGLKGEPPVSYFAMHEEAWAEAESWPPQPTLDVLHPGTAGALGQSATEGAAEYQFVPHTRTGFETRYERIAGMDSRNYYYDWQGRTAEMLSWDSAPLSEETRIAGHALLDLHASFDAPDAGLFIYLTEVEADGTERYITEGVLRAIFRAEAEAPENIRINWPYRTFHRDSAEPLPAGEMQQIRIPLLPVAWTLSQGSRLRLSIAGADADHFKKVPHGRMARISVDLAQTRLDLPVVKTEGPA</sequence>
<evidence type="ECO:0000256" key="1">
    <source>
        <dbReference type="ARBA" id="ARBA00022801"/>
    </source>
</evidence>
<dbReference type="SUPFAM" id="SSF53474">
    <property type="entry name" value="alpha/beta-Hydrolases"/>
    <property type="match status" value="1"/>
</dbReference>
<dbReference type="RefSeq" id="WP_028094505.1">
    <property type="nucleotide sequence ID" value="NZ_BNAP01000018.1"/>
</dbReference>
<dbReference type="EMBL" id="BNAP01000018">
    <property type="protein sequence ID" value="GHG97078.1"/>
    <property type="molecule type" value="Genomic_DNA"/>
</dbReference>
<dbReference type="GO" id="GO:0008239">
    <property type="term" value="F:dipeptidyl-peptidase activity"/>
    <property type="evidence" value="ECO:0007669"/>
    <property type="project" value="InterPro"/>
</dbReference>
<evidence type="ECO:0000313" key="3">
    <source>
        <dbReference type="EMBL" id="GHG97078.1"/>
    </source>
</evidence>
<evidence type="ECO:0000313" key="4">
    <source>
        <dbReference type="Proteomes" id="UP000611500"/>
    </source>
</evidence>
<dbReference type="Proteomes" id="UP000611500">
    <property type="component" value="Unassembled WGS sequence"/>
</dbReference>
<keyword evidence="4" id="KW-1185">Reference proteome</keyword>
<dbReference type="Gene3D" id="3.40.50.1820">
    <property type="entry name" value="alpha/beta hydrolase"/>
    <property type="match status" value="1"/>
</dbReference>
<dbReference type="Pfam" id="PF02129">
    <property type="entry name" value="Peptidase_S15"/>
    <property type="match status" value="1"/>
</dbReference>
<proteinExistence type="predicted"/>
<dbReference type="InterPro" id="IPR005674">
    <property type="entry name" value="CocE/Ser_esterase"/>
</dbReference>
<dbReference type="SMART" id="SM00939">
    <property type="entry name" value="PepX_C"/>
    <property type="match status" value="1"/>
</dbReference>
<keyword evidence="1" id="KW-0378">Hydrolase</keyword>
<dbReference type="PANTHER" id="PTHR43056">
    <property type="entry name" value="PEPTIDASE S9 PROLYL OLIGOPEPTIDASE"/>
    <property type="match status" value="1"/>
</dbReference>
<name>A0A8J3H7N0_9RHOB</name>
<dbReference type="InterPro" id="IPR013736">
    <property type="entry name" value="Xaa-Pro_dipept_C"/>
</dbReference>
<organism evidence="3 4">
    <name type="scientific">Pseudodonghicola xiamenensis</name>
    <dbReference type="NCBI Taxonomy" id="337702"/>
    <lineage>
        <taxon>Bacteria</taxon>
        <taxon>Pseudomonadati</taxon>
        <taxon>Pseudomonadota</taxon>
        <taxon>Alphaproteobacteria</taxon>
        <taxon>Rhodobacterales</taxon>
        <taxon>Paracoccaceae</taxon>
        <taxon>Pseudodonghicola</taxon>
    </lineage>
</organism>
<reference evidence="3" key="2">
    <citation type="submission" date="2020-09" db="EMBL/GenBank/DDBJ databases">
        <authorList>
            <person name="Sun Q."/>
            <person name="Zhou Y."/>
        </authorList>
    </citation>
    <scope>NUCLEOTIDE SEQUENCE</scope>
    <source>
        <strain evidence="3">CGMCC 1.7081</strain>
    </source>
</reference>
<dbReference type="InterPro" id="IPR050585">
    <property type="entry name" value="Xaa-Pro_dipeptidyl-ppase/CocE"/>
</dbReference>
<accession>A0A8J3H7N0</accession>
<protein>
    <submittedName>
        <fullName evidence="3">Putative serine esterase</fullName>
    </submittedName>
</protein>
<comment type="caution">
    <text evidence="3">The sequence shown here is derived from an EMBL/GenBank/DDBJ whole genome shotgun (WGS) entry which is preliminary data.</text>
</comment>